<comment type="caution">
    <text evidence="9">The sequence shown here is derived from an EMBL/GenBank/DDBJ whole genome shotgun (WGS) entry which is preliminary data.</text>
</comment>
<feature type="transmembrane region" description="Helical" evidence="7">
    <location>
        <begin position="107"/>
        <end position="126"/>
    </location>
</feature>
<proteinExistence type="inferred from homology"/>
<dbReference type="AlphaFoldDB" id="A0A0R2MSM6"/>
<dbReference type="RefSeq" id="WP_056992929.1">
    <property type="nucleotide sequence ID" value="NZ_JQCE01000035.1"/>
</dbReference>
<name>A0A0R2MSM6_9LACO</name>
<evidence type="ECO:0000256" key="7">
    <source>
        <dbReference type="SAM" id="Phobius"/>
    </source>
</evidence>
<comment type="subcellular location">
    <subcellularLocation>
        <location evidence="1">Cell membrane</location>
        <topology evidence="1">Multi-pass membrane protein</topology>
    </subcellularLocation>
</comment>
<feature type="transmembrane region" description="Helical" evidence="7">
    <location>
        <begin position="138"/>
        <end position="159"/>
    </location>
</feature>
<evidence type="ECO:0000256" key="5">
    <source>
        <dbReference type="ARBA" id="ARBA00022989"/>
    </source>
</evidence>
<keyword evidence="3" id="KW-1003">Cell membrane</keyword>
<dbReference type="GO" id="GO:0005886">
    <property type="term" value="C:plasma membrane"/>
    <property type="evidence" value="ECO:0007669"/>
    <property type="project" value="UniProtKB-SubCell"/>
</dbReference>
<evidence type="ECO:0000256" key="6">
    <source>
        <dbReference type="ARBA" id="ARBA00023136"/>
    </source>
</evidence>
<evidence type="ECO:0000256" key="3">
    <source>
        <dbReference type="ARBA" id="ARBA00022475"/>
    </source>
</evidence>
<feature type="transmembrane region" description="Helical" evidence="7">
    <location>
        <begin position="285"/>
        <end position="306"/>
    </location>
</feature>
<dbReference type="InterPro" id="IPR003004">
    <property type="entry name" value="GspF/PilC"/>
</dbReference>
<reference evidence="9 10" key="1">
    <citation type="journal article" date="2015" name="Genome Announc.">
        <title>Expanding the biotechnology potential of lactobacilli through comparative genomics of 213 strains and associated genera.</title>
        <authorList>
            <person name="Sun Z."/>
            <person name="Harris H.M."/>
            <person name="McCann A."/>
            <person name="Guo C."/>
            <person name="Argimon S."/>
            <person name="Zhang W."/>
            <person name="Yang X."/>
            <person name="Jeffery I.B."/>
            <person name="Cooney J.C."/>
            <person name="Kagawa T.F."/>
            <person name="Liu W."/>
            <person name="Song Y."/>
            <person name="Salvetti E."/>
            <person name="Wrobel A."/>
            <person name="Rasinkangas P."/>
            <person name="Parkhill J."/>
            <person name="Rea M.C."/>
            <person name="O'Sullivan O."/>
            <person name="Ritari J."/>
            <person name="Douillard F.P."/>
            <person name="Paul Ross R."/>
            <person name="Yang R."/>
            <person name="Briner A.E."/>
            <person name="Felis G.E."/>
            <person name="de Vos W.M."/>
            <person name="Barrangou R."/>
            <person name="Klaenhammer T.R."/>
            <person name="Caufield P.W."/>
            <person name="Cui Y."/>
            <person name="Zhang H."/>
            <person name="O'Toole P.W."/>
        </authorList>
    </citation>
    <scope>NUCLEOTIDE SEQUENCE [LARGE SCALE GENOMIC DNA]</scope>
    <source>
        <strain evidence="9 10">DSM 24301</strain>
    </source>
</reference>
<dbReference type="PANTHER" id="PTHR30012">
    <property type="entry name" value="GENERAL SECRETION PATHWAY PROTEIN"/>
    <property type="match status" value="1"/>
</dbReference>
<dbReference type="PANTHER" id="PTHR30012:SF0">
    <property type="entry name" value="TYPE II SECRETION SYSTEM PROTEIN F-RELATED"/>
    <property type="match status" value="1"/>
</dbReference>
<evidence type="ECO:0000259" key="8">
    <source>
        <dbReference type="Pfam" id="PF00482"/>
    </source>
</evidence>
<dbReference type="EMBL" id="JQCE01000035">
    <property type="protein sequence ID" value="KRO16565.1"/>
    <property type="molecule type" value="Genomic_DNA"/>
</dbReference>
<dbReference type="PATRIC" id="fig|1293598.4.peg.1057"/>
<feature type="domain" description="Type II secretion system protein GspF" evidence="8">
    <location>
        <begin position="13"/>
        <end position="129"/>
    </location>
</feature>
<evidence type="ECO:0000256" key="1">
    <source>
        <dbReference type="ARBA" id="ARBA00004651"/>
    </source>
</evidence>
<evidence type="ECO:0000256" key="2">
    <source>
        <dbReference type="ARBA" id="ARBA00005745"/>
    </source>
</evidence>
<keyword evidence="4 7" id="KW-0812">Transmembrane</keyword>
<feature type="domain" description="Type II secretion system protein GspF" evidence="8">
    <location>
        <begin position="211"/>
        <end position="305"/>
    </location>
</feature>
<dbReference type="InterPro" id="IPR018076">
    <property type="entry name" value="T2SS_GspF_dom"/>
</dbReference>
<keyword evidence="6 7" id="KW-0472">Membrane</keyword>
<sequence>MTKLSLKQQALACELLAMLLESGFTLDAALTQLQVHLPQQQARWQMMKQQLAQGADVAQAFAVAEFAPLVLSQLQLALIHGQLHYSLQTIATYLTQQVASRQKMMQLLIYPAILLGLLTVIQIGVIGVVKPLLTGQAFSFNVMLPVSLVVVIGLIGFLVRHYRQHRLAWQGGLLKWPIVGPLLRYYYHYQFALGAYAFSLAGQDLARYCQALGQLRQNMLAKVGQTVSQRLASGASLVQALDQPLIPADVGLLIQLGQPPAQFQLALAILSQRLFKQLTQYLERLIALVQPLLFLVIGVQIILVYWQVLQPVYQLMEEIA</sequence>
<organism evidence="9 10">
    <name type="scientific">Lacticaseibacillus saniviri JCM 17471 = DSM 24301</name>
    <dbReference type="NCBI Taxonomy" id="1293598"/>
    <lineage>
        <taxon>Bacteria</taxon>
        <taxon>Bacillati</taxon>
        <taxon>Bacillota</taxon>
        <taxon>Bacilli</taxon>
        <taxon>Lactobacillales</taxon>
        <taxon>Lactobacillaceae</taxon>
        <taxon>Lacticaseibacillus</taxon>
    </lineage>
</organism>
<comment type="similarity">
    <text evidence="2">Belongs to the GSP F family.</text>
</comment>
<protein>
    <submittedName>
        <fullName evidence="9">Type II secretory pathway competence component</fullName>
    </submittedName>
</protein>
<dbReference type="InterPro" id="IPR042094">
    <property type="entry name" value="T2SS_GspF_sf"/>
</dbReference>
<evidence type="ECO:0000256" key="4">
    <source>
        <dbReference type="ARBA" id="ARBA00022692"/>
    </source>
</evidence>
<dbReference type="STRING" id="1293598.IV56_GL001007"/>
<keyword evidence="5 7" id="KW-1133">Transmembrane helix</keyword>
<evidence type="ECO:0000313" key="10">
    <source>
        <dbReference type="Proteomes" id="UP000050969"/>
    </source>
</evidence>
<dbReference type="Gene3D" id="1.20.81.30">
    <property type="entry name" value="Type II secretion system (T2SS), domain F"/>
    <property type="match status" value="1"/>
</dbReference>
<gene>
    <name evidence="9" type="ORF">IV56_GL001007</name>
</gene>
<dbReference type="Proteomes" id="UP000050969">
    <property type="component" value="Unassembled WGS sequence"/>
</dbReference>
<dbReference type="Pfam" id="PF00482">
    <property type="entry name" value="T2SSF"/>
    <property type="match status" value="2"/>
</dbReference>
<evidence type="ECO:0000313" key="9">
    <source>
        <dbReference type="EMBL" id="KRO16565.1"/>
    </source>
</evidence>
<keyword evidence="10" id="KW-1185">Reference proteome</keyword>
<accession>A0A0R2MSM6</accession>